<keyword evidence="3" id="KW-1185">Reference proteome</keyword>
<keyword evidence="4 5" id="KW-1267">Proteomics identification</keyword>
<dbReference type="GeneTree" id="ENSGT00390000004454"/>
<dbReference type="Ensembl" id="ENST00000515285.5">
    <property type="protein sequence ID" value="ENSP00000425885.1"/>
    <property type="gene ID" value="ENSG00000152359.16"/>
</dbReference>
<protein>
    <submittedName>
        <fullName evidence="2">POC5 centriolar protein</fullName>
    </submittedName>
</protein>
<accession>D6RIH2</accession>
<dbReference type="MassIVE" id="D6RIH2"/>
<dbReference type="ProteomicsDB" id="14979"/>
<evidence type="ECO:0000313" key="2">
    <source>
        <dbReference type="Ensembl" id="ENSP00000425885.1"/>
    </source>
</evidence>
<dbReference type="EMBL" id="AC010245">
    <property type="status" value="NOT_ANNOTATED_CDS"/>
    <property type="molecule type" value="Genomic_DNA"/>
</dbReference>
<evidence type="ECO:0007829" key="4">
    <source>
        <dbReference type="PeptideAtlas" id="D6RIH2"/>
    </source>
</evidence>
<evidence type="ECO:0007829" key="5">
    <source>
        <dbReference type="ProteomicsDB" id="D6RIH2"/>
    </source>
</evidence>
<organism evidence="2 3">
    <name type="scientific">Homo sapiens</name>
    <name type="common">Human</name>
    <dbReference type="NCBI Taxonomy" id="9606"/>
    <lineage>
        <taxon>Eukaryota</taxon>
        <taxon>Metazoa</taxon>
        <taxon>Chordata</taxon>
        <taxon>Craniata</taxon>
        <taxon>Vertebrata</taxon>
        <taxon>Euteleostomi</taxon>
        <taxon>Mammalia</taxon>
        <taxon>Eutheria</taxon>
        <taxon>Euarchontoglires</taxon>
        <taxon>Primates</taxon>
        <taxon>Haplorrhini</taxon>
        <taxon>Catarrhini</taxon>
        <taxon>Hominidae</taxon>
        <taxon>Homo</taxon>
    </lineage>
</organism>
<gene>
    <name evidence="2" type="primary">POC5</name>
</gene>
<dbReference type="ChiTaRS" id="POC5">
    <property type="organism name" value="human"/>
</dbReference>
<dbReference type="OpenTargets" id="ENSG00000152359"/>
<dbReference type="AlphaFoldDB" id="D6RIH2"/>
<dbReference type="OrthoDB" id="10064898at2759"/>
<reference evidence="2 3" key="2">
    <citation type="journal article" date="2004" name="Nature">
        <title>The DNA sequence and comparative analysis of human chromosome 5.</title>
        <authorList>
            <person name="Schmutz J."/>
            <person name="Martin J."/>
            <person name="Terry A."/>
            <person name="Couronne O."/>
            <person name="Grimwood J."/>
            <person name="Lowry S."/>
            <person name="Gordon L.A."/>
            <person name="Scott D."/>
            <person name="Xie G."/>
            <person name="Huang W."/>
            <person name="Hellsten U."/>
            <person name="Tran-Gyamfi M."/>
            <person name="She X."/>
            <person name="Prabhakar S."/>
            <person name="Aerts A."/>
            <person name="Altherr M."/>
            <person name="Bajorek E."/>
            <person name="Black S."/>
            <person name="Branscomb E."/>
            <person name="Caoile C."/>
            <person name="Challacombe J.F."/>
            <person name="Chan Y.M."/>
            <person name="Denys M."/>
            <person name="Detter J.C."/>
            <person name="Escobar J."/>
            <person name="Flowers D."/>
            <person name="Fotopulos D."/>
            <person name="Glavina T."/>
            <person name="Gomez M."/>
            <person name="Gonzales E."/>
            <person name="Goodstein D."/>
            <person name="Grigoriev I."/>
            <person name="Groza M."/>
            <person name="Hammon N."/>
            <person name="Hawkins T."/>
            <person name="Haydu L."/>
            <person name="Israni S."/>
            <person name="Jett J."/>
            <person name="Kadner K."/>
            <person name="Kimball H."/>
            <person name="Kobayashi A."/>
            <person name="Lopez F."/>
            <person name="Lou Y."/>
            <person name="Martinez D."/>
            <person name="Medina C."/>
            <person name="Morgan J."/>
            <person name="Nandkeshwar R."/>
            <person name="Noonan J.P."/>
            <person name="Pitluck S."/>
            <person name="Pollard M."/>
            <person name="Predki P."/>
            <person name="Priest J."/>
            <person name="Ramirez L."/>
            <person name="Retterer J."/>
            <person name="Rodriguez A."/>
            <person name="Rogers S."/>
            <person name="Salamov A."/>
            <person name="Salazar A."/>
            <person name="Thayer N."/>
            <person name="Tice H."/>
            <person name="Tsai M."/>
            <person name="Ustaszewska A."/>
            <person name="Vo N."/>
            <person name="Wheeler J."/>
            <person name="Wu K."/>
            <person name="Yang J."/>
            <person name="Dickson M."/>
            <person name="Cheng J.F."/>
            <person name="Eichler E.E."/>
            <person name="Olsen A."/>
            <person name="Pennacchio L.A."/>
            <person name="Rokhsar D.S."/>
            <person name="Richardson P."/>
            <person name="Lucas S.M."/>
            <person name="Myers R.M."/>
            <person name="Rubin E.M."/>
        </authorList>
    </citation>
    <scope>NUCLEOTIDE SEQUENCE [LARGE SCALE GENOMIC DNA]</scope>
</reference>
<reference evidence="2 3" key="3">
    <citation type="journal article" date="2004" name="Nature">
        <title>Finishing the euchromatic sequence of the human genome.</title>
        <authorList>
            <consortium name="International Human Genome Sequencing Consortium"/>
        </authorList>
    </citation>
    <scope>NUCLEOTIDE SEQUENCE [LARGE SCALE GENOMIC DNA]</scope>
</reference>
<dbReference type="HOGENOM" id="CLU_2978504_0_0_1"/>
<evidence type="ECO:0000256" key="1">
    <source>
        <dbReference type="SAM" id="MobiDB-lite"/>
    </source>
</evidence>
<feature type="region of interest" description="Disordered" evidence="1">
    <location>
        <begin position="1"/>
        <end position="25"/>
    </location>
</feature>
<reference evidence="2" key="4">
    <citation type="submission" date="2025-08" db="UniProtKB">
        <authorList>
            <consortium name="Ensembl"/>
        </authorList>
    </citation>
    <scope>IDENTIFICATION</scope>
</reference>
<reference evidence="2" key="5">
    <citation type="submission" date="2025-09" db="UniProtKB">
        <authorList>
            <consortium name="Ensembl"/>
        </authorList>
    </citation>
    <scope>IDENTIFICATION</scope>
</reference>
<proteinExistence type="evidence at protein level"/>
<dbReference type="Ensembl" id="ENST00000515285.5">
    <property type="protein sequence ID" value="ENSP00000425885.1"/>
    <property type="gene ID" value="ENSG00000152359.15"/>
</dbReference>
<name>D6RIH2_HUMAN</name>
<dbReference type="Bgee" id="ENSG00000152359">
    <property type="expression patterns" value="Expressed in secondary oocyte and 156 other cell types or tissues"/>
</dbReference>
<sequence length="58" mass="6653">MSSDEEKYSLPVVQNDSSRGSSVSSNLQKILMNSSYTLYKGFNQHSKRKNMKNCFIML</sequence>
<dbReference type="VEuPathDB" id="HostDB:ENSG00000152359"/>
<dbReference type="HGNC" id="HGNC:26658">
    <property type="gene designation" value="POC5"/>
</dbReference>
<dbReference type="EMBL" id="AC025170">
    <property type="status" value="NOT_ANNOTATED_CDS"/>
    <property type="molecule type" value="Genomic_DNA"/>
</dbReference>
<dbReference type="ExpressionAtlas" id="D6RIH2">
    <property type="expression patterns" value="baseline and differential"/>
</dbReference>
<evidence type="ECO:0000313" key="3">
    <source>
        <dbReference type="Proteomes" id="UP000005640"/>
    </source>
</evidence>
<dbReference type="Proteomes" id="UP000005640">
    <property type="component" value="Chromosome 5"/>
</dbReference>
<dbReference type="UCSC" id="uc063eqy.1">
    <property type="organism name" value="human"/>
</dbReference>
<reference evidence="2 3" key="1">
    <citation type="journal article" date="2001" name="Nature">
        <title>Initial sequencing and analysis of the human genome.</title>
        <authorList>
            <consortium name="International Human Genome Sequencing Consortium"/>
            <person name="Lander E.S."/>
            <person name="Linton L.M."/>
            <person name="Birren B."/>
            <person name="Nusbaum C."/>
            <person name="Zody M.C."/>
            <person name="Baldwin J."/>
            <person name="Devon K."/>
            <person name="Dewar K."/>
            <person name="Doyle M."/>
            <person name="FitzHugh W."/>
            <person name="Funke R."/>
            <person name="Gage D."/>
            <person name="Harris K."/>
            <person name="Heaford A."/>
            <person name="Howland J."/>
            <person name="Kann L."/>
            <person name="Lehoczky J."/>
            <person name="LeVine R."/>
            <person name="McEwan P."/>
            <person name="McKernan K."/>
            <person name="Meldrim J."/>
            <person name="Mesirov J.P."/>
            <person name="Miranda C."/>
            <person name="Morris W."/>
            <person name="Naylor J."/>
            <person name="Raymond C."/>
            <person name="Rosetti M."/>
            <person name="Santos R."/>
            <person name="Sheridan A."/>
            <person name="Sougnez C."/>
            <person name="Stange-Thomann N."/>
            <person name="Stojanovic N."/>
            <person name="Subramanian A."/>
            <person name="Wyman D."/>
            <person name="Rogers J."/>
            <person name="Sulston J."/>
            <person name="Ainscough R."/>
            <person name="Beck S."/>
            <person name="Bentley D."/>
            <person name="Burton J."/>
            <person name="Clee C."/>
            <person name="Carter N."/>
            <person name="Coulson A."/>
            <person name="Deadman R."/>
            <person name="Deloukas P."/>
            <person name="Dunham A."/>
            <person name="Dunham I."/>
            <person name="Durbin R."/>
            <person name="French L."/>
            <person name="Grafham D."/>
            <person name="Gregory S."/>
            <person name="Hubbard T."/>
            <person name="Humphray S."/>
            <person name="Hunt A."/>
            <person name="Jones M."/>
            <person name="Lloyd C."/>
            <person name="McMurray A."/>
            <person name="Matthews L."/>
            <person name="Mercer S."/>
            <person name="Milne S."/>
            <person name="Mullikin J.C."/>
            <person name="Mungall A."/>
            <person name="Plumb R."/>
            <person name="Ross M."/>
            <person name="Shownkeen R."/>
            <person name="Sims S."/>
            <person name="Waterston R.H."/>
            <person name="Wilson R.K."/>
            <person name="Hillier L.W."/>
            <person name="McPherson J.D."/>
            <person name="Marra M.A."/>
            <person name="Mardis E.R."/>
            <person name="Fulton L.A."/>
            <person name="Chinwalla A.T."/>
            <person name="Pepin K.H."/>
            <person name="Gish W.R."/>
            <person name="Chissoe S.L."/>
            <person name="Wendl M.C."/>
            <person name="Delehaunty K.D."/>
            <person name="Miner T.L."/>
            <person name="Delehaunty A."/>
            <person name="Kramer J.B."/>
            <person name="Cook L.L."/>
            <person name="Fulton R.S."/>
            <person name="Johnson D.L."/>
            <person name="Minx P.J."/>
            <person name="Clifton S.W."/>
            <person name="Hawkins T."/>
            <person name="Branscomb E."/>
            <person name="Predki P."/>
            <person name="Richardson P."/>
            <person name="Wenning S."/>
            <person name="Slezak T."/>
            <person name="Doggett N."/>
            <person name="Cheng J.F."/>
            <person name="Olsen A."/>
            <person name="Lucas S."/>
            <person name="Elkin C."/>
            <person name="Uberbacher E."/>
            <person name="Frazier M."/>
            <person name="Gibbs R.A."/>
            <person name="Muzny D.M."/>
            <person name="Scherer S.E."/>
            <person name="Bouck J.B."/>
            <person name="Sodergren E.J."/>
            <person name="Worley K.C."/>
            <person name="Rives C.M."/>
            <person name="Gorrell J.H."/>
            <person name="Metzker M.L."/>
            <person name="Naylor S.L."/>
            <person name="Kucherlapati R.S."/>
            <person name="Nelson D.L."/>
            <person name="Weinstock G.M."/>
            <person name="Sakaki Y."/>
            <person name="Fujiyama A."/>
            <person name="Hattori M."/>
            <person name="Yada T."/>
            <person name="Toyoda A."/>
            <person name="Itoh T."/>
            <person name="Kawagoe C."/>
            <person name="Watanabe H."/>
            <person name="Totoki Y."/>
            <person name="Taylor T."/>
            <person name="Weissenbach J."/>
            <person name="Heilig R."/>
            <person name="Saurin W."/>
            <person name="Artiguenave F."/>
            <person name="Brottier P."/>
            <person name="Bruls T."/>
            <person name="Pelletier E."/>
            <person name="Robert C."/>
            <person name="Wincker P."/>
            <person name="Smith D.R."/>
            <person name="Doucette-Stamm L."/>
            <person name="Rubenfield M."/>
            <person name="Weinstock K."/>
            <person name="Lee H.M."/>
            <person name="Dubois J."/>
            <person name="Rosenthal A."/>
            <person name="Platzer M."/>
            <person name="Nyakatura G."/>
            <person name="Taudien S."/>
            <person name="Rump A."/>
            <person name="Yang H."/>
            <person name="Yu J."/>
            <person name="Wang J."/>
            <person name="Huang G."/>
            <person name="Gu J."/>
            <person name="Hood L."/>
            <person name="Rowen L."/>
            <person name="Madan A."/>
            <person name="Qin S."/>
            <person name="Davis R.W."/>
            <person name="Federspiel N.A."/>
            <person name="Abola A.P."/>
            <person name="Proctor M.J."/>
            <person name="Myers R.M."/>
            <person name="Schmutz J."/>
            <person name="Dickson M."/>
            <person name="Grimwood J."/>
            <person name="Cox D.R."/>
            <person name="Olson M.V."/>
            <person name="Kaul R."/>
            <person name="Raymond C."/>
            <person name="Shimizu N."/>
            <person name="Kawasaki K."/>
            <person name="Minoshima S."/>
            <person name="Evans G.A."/>
            <person name="Athanasiou M."/>
            <person name="Schultz R."/>
            <person name="Roe B.A."/>
            <person name="Chen F."/>
            <person name="Pan H."/>
            <person name="Ramser J."/>
            <person name="Lehrach H."/>
            <person name="Reinhardt R."/>
            <person name="McCombie W.R."/>
            <person name="de la Bastide M."/>
            <person name="Dedhia N."/>
            <person name="Blocker H."/>
            <person name="Hornischer K."/>
            <person name="Nordsiek G."/>
            <person name="Agarwala R."/>
            <person name="Aravind L."/>
            <person name="Bailey J.A."/>
            <person name="Bateman A."/>
            <person name="Batzoglou S."/>
            <person name="Birney E."/>
            <person name="Bork P."/>
            <person name="Brown D.G."/>
            <person name="Burge C.B."/>
            <person name="Cerutti L."/>
            <person name="Chen H.C."/>
            <person name="Church D."/>
            <person name="Clamp M."/>
            <person name="Copley R.R."/>
            <person name="Doerks T."/>
            <person name="Eddy S.R."/>
            <person name="Eichler E.E."/>
            <person name="Furey T.S."/>
            <person name="Galagan J."/>
            <person name="Gilbert J.G."/>
            <person name="Harmon C."/>
            <person name="Hayashizaki Y."/>
            <person name="Haussler D."/>
            <person name="Hermjakob H."/>
            <person name="Hokamp K."/>
            <person name="Jang W."/>
            <person name="Johnson L.S."/>
            <person name="Jones T.A."/>
            <person name="Kasif S."/>
            <person name="Kaspryzk A."/>
            <person name="Kennedy S."/>
            <person name="Kent W.J."/>
            <person name="Kitts P."/>
            <person name="Koonin E.V."/>
            <person name="Korf I."/>
            <person name="Kulp D."/>
            <person name="Lancet D."/>
            <person name="Lowe T.M."/>
            <person name="McLysaght A."/>
            <person name="Mikkelsen T."/>
            <person name="Moran J.V."/>
            <person name="Mulder N."/>
            <person name="Pollara V.J."/>
            <person name="Ponting C.P."/>
            <person name="Schuler G."/>
            <person name="Schultz J."/>
            <person name="Slater G."/>
            <person name="Smit A.F."/>
            <person name="Stupka E."/>
            <person name="Szustakowski J."/>
            <person name="Thierry-Mieg D."/>
            <person name="Thierry-Mieg J."/>
            <person name="Wagner L."/>
            <person name="Wallis J."/>
            <person name="Wheeler R."/>
            <person name="Williams A."/>
            <person name="Wolf Y.I."/>
            <person name="Wolfe K.H."/>
            <person name="Yang S.P."/>
            <person name="Yeh R.F."/>
            <person name="Collins F."/>
            <person name="Guyer M.S."/>
            <person name="Peterson J."/>
            <person name="Felsenfeld A."/>
            <person name="Wetterstrand K.A."/>
            <person name="Patrinos A."/>
            <person name="Morgan M.J."/>
            <person name="de Jong P."/>
            <person name="Catanese J.J."/>
            <person name="Osoegawa K."/>
            <person name="Shizuya H."/>
            <person name="Choi S."/>
            <person name="Chen Y.J."/>
        </authorList>
    </citation>
    <scope>NUCLEOTIDE SEQUENCE [LARGE SCALE GENOMIC DNA]</scope>
</reference>